<keyword evidence="1" id="KW-0732">Signal</keyword>
<dbReference type="Proteomes" id="UP000008957">
    <property type="component" value="Chromosome"/>
</dbReference>
<dbReference type="InterPro" id="IPR002491">
    <property type="entry name" value="ABC_transptr_periplasmic_BD"/>
</dbReference>
<dbReference type="SUPFAM" id="SSF53807">
    <property type="entry name" value="Helical backbone' metal receptor"/>
    <property type="match status" value="1"/>
</dbReference>
<name>A0AB94IX58_9BACT</name>
<keyword evidence="4" id="KW-1185">Reference proteome</keyword>
<dbReference type="PANTHER" id="PTHR30535">
    <property type="entry name" value="VITAMIN B12-BINDING PROTEIN"/>
    <property type="match status" value="1"/>
</dbReference>
<dbReference type="AlphaFoldDB" id="A0AB94IX58"/>
<dbReference type="KEGG" id="sbr:SY1_12320"/>
<organism evidence="3 4">
    <name type="scientific">Fretibacterium fastidiosum</name>
    <dbReference type="NCBI Taxonomy" id="651822"/>
    <lineage>
        <taxon>Bacteria</taxon>
        <taxon>Thermotogati</taxon>
        <taxon>Synergistota</taxon>
        <taxon>Synergistia</taxon>
        <taxon>Synergistales</taxon>
        <taxon>Aminobacteriaceae</taxon>
        <taxon>Fretibacterium</taxon>
    </lineage>
</organism>
<sequence length="310" mass="34077">MFLTRVRRHFCVALSLLLLFAAAAAAAPARIVSLSPVGTEILFDLGLEDRIAGVTEFCDYPPEAKLKPKAGGFTEVNLESLVVMSADLLVLQDLHRQELAPKLEALGIPYYILSQESTEDICRGILELGELCGVQDRAEARVAEIRSRLDALASRLKDLPRPRVLLSVSRELTLDYLETLYVAGPSGNFYNELIRMAGGVNAVEEGPSYVKISQEGVLKIDPEVILDLVGDQSYYHAPDAADPDRVFSSEHLMAPWLRLSDVRAVREGRVHILRGTFLLRPGPRIPQIVEAFARCIHPGALSDDQAPAAR</sequence>
<feature type="domain" description="Fe/B12 periplasmic-binding" evidence="2">
    <location>
        <begin position="30"/>
        <end position="300"/>
    </location>
</feature>
<dbReference type="Gene3D" id="3.40.50.1980">
    <property type="entry name" value="Nitrogenase molybdenum iron protein domain"/>
    <property type="match status" value="2"/>
</dbReference>
<dbReference type="RefSeq" id="WP_015556530.1">
    <property type="nucleotide sequence ID" value="NC_021038.1"/>
</dbReference>
<evidence type="ECO:0000256" key="1">
    <source>
        <dbReference type="SAM" id="SignalP"/>
    </source>
</evidence>
<feature type="signal peptide" evidence="1">
    <location>
        <begin position="1"/>
        <end position="26"/>
    </location>
</feature>
<dbReference type="GO" id="GO:0071281">
    <property type="term" value="P:cellular response to iron ion"/>
    <property type="evidence" value="ECO:0007669"/>
    <property type="project" value="TreeGrafter"/>
</dbReference>
<dbReference type="InterPro" id="IPR050902">
    <property type="entry name" value="ABC_Transporter_SBP"/>
</dbReference>
<dbReference type="PANTHER" id="PTHR30535:SF34">
    <property type="entry name" value="MOLYBDATE-BINDING PROTEIN MOLA"/>
    <property type="match status" value="1"/>
</dbReference>
<dbReference type="PROSITE" id="PS50983">
    <property type="entry name" value="FE_B12_PBP"/>
    <property type="match status" value="1"/>
</dbReference>
<accession>A0AB94IX58</accession>
<evidence type="ECO:0000313" key="4">
    <source>
        <dbReference type="Proteomes" id="UP000008957"/>
    </source>
</evidence>
<protein>
    <submittedName>
        <fullName evidence="3">ABC-type Fe3+-hydroxamate transport system, periplasmic component</fullName>
    </submittedName>
</protein>
<feature type="chain" id="PRO_5044495912" evidence="1">
    <location>
        <begin position="27"/>
        <end position="310"/>
    </location>
</feature>
<gene>
    <name evidence="3" type="ORF">SY1_12320</name>
</gene>
<reference evidence="4" key="1">
    <citation type="submission" date="2010-03" db="EMBL/GenBank/DDBJ databases">
        <title>The genome sequence of Synergistetes sp. SGP1.</title>
        <authorList>
            <consortium name="metaHIT consortium -- http://www.metahit.eu/"/>
            <person name="Pajon A."/>
            <person name="Turner K."/>
            <person name="Parkhill J."/>
            <person name="Wade W."/>
            <person name="Vartoukian S."/>
        </authorList>
    </citation>
    <scope>NUCLEOTIDE SEQUENCE [LARGE SCALE GENOMIC DNA]</scope>
    <source>
        <strain evidence="4">SGP1</strain>
    </source>
</reference>
<dbReference type="EMBL" id="FP929056">
    <property type="protein sequence ID" value="CBL28383.1"/>
    <property type="molecule type" value="Genomic_DNA"/>
</dbReference>
<evidence type="ECO:0000313" key="3">
    <source>
        <dbReference type="EMBL" id="CBL28383.1"/>
    </source>
</evidence>
<evidence type="ECO:0000259" key="2">
    <source>
        <dbReference type="PROSITE" id="PS50983"/>
    </source>
</evidence>
<reference evidence="3 4" key="2">
    <citation type="submission" date="2010-03" db="EMBL/GenBank/DDBJ databases">
        <authorList>
            <person name="Pajon A."/>
        </authorList>
    </citation>
    <scope>NUCLEOTIDE SEQUENCE [LARGE SCALE GENOMIC DNA]</scope>
    <source>
        <strain evidence="3 4">SGP1</strain>
    </source>
</reference>
<proteinExistence type="predicted"/>
<dbReference type="Pfam" id="PF01497">
    <property type="entry name" value="Peripla_BP_2"/>
    <property type="match status" value="1"/>
</dbReference>